<dbReference type="Proteomes" id="UP000002012">
    <property type="component" value="Chromosome"/>
</dbReference>
<organism evidence="2 3">
    <name type="scientific">Denitrovibrio acetiphilus (strain DSM 12809 / NBRC 114555 / N2460)</name>
    <dbReference type="NCBI Taxonomy" id="522772"/>
    <lineage>
        <taxon>Bacteria</taxon>
        <taxon>Pseudomonadati</taxon>
        <taxon>Deferribacterota</taxon>
        <taxon>Deferribacteres</taxon>
        <taxon>Deferribacterales</taxon>
        <taxon>Geovibrionaceae</taxon>
        <taxon>Denitrovibrio</taxon>
    </lineage>
</organism>
<keyword evidence="1" id="KW-0732">Signal</keyword>
<dbReference type="KEGG" id="dap:Dacet_2146"/>
<evidence type="ECO:0000256" key="1">
    <source>
        <dbReference type="SAM" id="SignalP"/>
    </source>
</evidence>
<dbReference type="RefSeq" id="WP_013011411.1">
    <property type="nucleotide sequence ID" value="NC_013943.1"/>
</dbReference>
<feature type="signal peptide" evidence="1">
    <location>
        <begin position="1"/>
        <end position="19"/>
    </location>
</feature>
<proteinExistence type="predicted"/>
<dbReference type="OrthoDB" id="9972634at2"/>
<evidence type="ECO:0000313" key="3">
    <source>
        <dbReference type="Proteomes" id="UP000002012"/>
    </source>
</evidence>
<keyword evidence="3" id="KW-1185">Reference proteome</keyword>
<gene>
    <name evidence="2" type="ordered locus">Dacet_2146</name>
</gene>
<evidence type="ECO:0008006" key="4">
    <source>
        <dbReference type="Google" id="ProtNLM"/>
    </source>
</evidence>
<reference evidence="2" key="1">
    <citation type="journal article" date="2010" name="Stand. Genomic Sci.">
        <title>Complete genome sequence of Denitrovibrio acetiphilus type strain (N2460).</title>
        <authorList>
            <person name="Kiss H."/>
            <person name="Lang E."/>
            <person name="Lapidus A."/>
            <person name="Copeland A."/>
            <person name="Nolan M."/>
            <person name="Glavina Del Rio T."/>
            <person name="Chen F."/>
            <person name="Lucas S."/>
            <person name="Tice H."/>
            <person name="Cheng J.F."/>
            <person name="Han C."/>
            <person name="Goodwin L."/>
            <person name="Pitluck S."/>
            <person name="Liolios K."/>
            <person name="Pati A."/>
            <person name="Ivanova N."/>
            <person name="Mavromatis K."/>
            <person name="Chen A."/>
            <person name="Palaniappan K."/>
            <person name="Land M."/>
            <person name="Hauser L."/>
            <person name="Chang Y.J."/>
            <person name="Jeffries C.D."/>
            <person name="Detter J.C."/>
            <person name="Brettin T."/>
            <person name="Spring S."/>
            <person name="Rohde M."/>
            <person name="Goker M."/>
            <person name="Woyke T."/>
            <person name="Bristow J."/>
            <person name="Eisen J.A."/>
            <person name="Markowitz V."/>
            <person name="Hugenholtz P."/>
            <person name="Kyrpides N.C."/>
            <person name="Klenk H.P."/>
        </authorList>
    </citation>
    <scope>NUCLEOTIDE SEQUENCE [LARGE SCALE GENOMIC DNA]</scope>
    <source>
        <strain evidence="2">DSM 12809</strain>
    </source>
</reference>
<dbReference type="STRING" id="522772.Dacet_2146"/>
<protein>
    <recommendedName>
        <fullName evidence="4">Lipoprotein</fullName>
    </recommendedName>
</protein>
<dbReference type="InParanoid" id="D4H2B7"/>
<sequence precursor="true">MKKIKYILFPLLLFGCVSANFFLNQPPMQQIVTISQGERSLKFEAESLIQDNTIRTKLTSDLYRGYAEIVYDHGQYKIKSRALPIDKKKAGSLKGDLYAAFFAGDYPFKSDEKMFGKVEITNIKKSIYAEDGYHLYDVFYNGKEIRIMNYVKEYIITIFSDKEY</sequence>
<accession>D4H2B7</accession>
<dbReference type="AlphaFoldDB" id="D4H2B7"/>
<feature type="chain" id="PRO_5003058179" description="Lipoprotein" evidence="1">
    <location>
        <begin position="20"/>
        <end position="164"/>
    </location>
</feature>
<name>D4H2B7_DENA2</name>
<dbReference type="EMBL" id="CP001968">
    <property type="protein sequence ID" value="ADD68908.1"/>
    <property type="molecule type" value="Genomic_DNA"/>
</dbReference>
<dbReference type="PROSITE" id="PS51257">
    <property type="entry name" value="PROKAR_LIPOPROTEIN"/>
    <property type="match status" value="1"/>
</dbReference>
<dbReference type="PaxDb" id="522772-Dacet_2146"/>
<dbReference type="HOGENOM" id="CLU_1616317_0_0_0"/>
<evidence type="ECO:0000313" key="2">
    <source>
        <dbReference type="EMBL" id="ADD68908.1"/>
    </source>
</evidence>